<keyword evidence="11" id="KW-1185">Reference proteome</keyword>
<dbReference type="OrthoDB" id="9814256at2"/>
<proteinExistence type="inferred from homology"/>
<keyword evidence="5 8" id="KW-0963">Cytoplasm</keyword>
<dbReference type="Proteomes" id="UP000189674">
    <property type="component" value="Chromosome"/>
</dbReference>
<organism evidence="10 11">
    <name type="scientific">Anaerohalosphaera lusitana</name>
    <dbReference type="NCBI Taxonomy" id="1936003"/>
    <lineage>
        <taxon>Bacteria</taxon>
        <taxon>Pseudomonadati</taxon>
        <taxon>Planctomycetota</taxon>
        <taxon>Phycisphaerae</taxon>
        <taxon>Sedimentisphaerales</taxon>
        <taxon>Anaerohalosphaeraceae</taxon>
        <taxon>Anaerohalosphaera</taxon>
    </lineage>
</organism>
<dbReference type="EMBL" id="CP019791">
    <property type="protein sequence ID" value="AQT69528.1"/>
    <property type="molecule type" value="Genomic_DNA"/>
</dbReference>
<comment type="similarity">
    <text evidence="2 8">Belongs to the PhoU family.</text>
</comment>
<sequence length="222" mass="25502">MPVHMKHEIDKLKQNLVNLCSVVEEELWQAVKSVKNADADLAAKVIGNDQKIDDREVEIEEECLKILALYQPVAIDLRFIITAMKINNDLERIGDLTVNIAERSQFLANQPQVPIPFDFESMTEKTQAMLRKSVDALVKMDCQIAHEVCMSDDKVDAINRQMYDQVKKEIVKHPDWVEQLIHLLSISRHLERIADHTTNIAEDVIYMVEGKIVRHTTEKFGS</sequence>
<evidence type="ECO:0000256" key="8">
    <source>
        <dbReference type="PIRNR" id="PIRNR003107"/>
    </source>
</evidence>
<dbReference type="GO" id="GO:0006817">
    <property type="term" value="P:phosphate ion transport"/>
    <property type="evidence" value="ECO:0007669"/>
    <property type="project" value="UniProtKB-KW"/>
</dbReference>
<dbReference type="InterPro" id="IPR038078">
    <property type="entry name" value="PhoU-like_sf"/>
</dbReference>
<dbReference type="PANTHER" id="PTHR42930:SF3">
    <property type="entry name" value="PHOSPHATE-SPECIFIC TRANSPORT SYSTEM ACCESSORY PROTEIN PHOU"/>
    <property type="match status" value="1"/>
</dbReference>
<feature type="domain" description="PhoU" evidence="9">
    <location>
        <begin position="19"/>
        <end position="103"/>
    </location>
</feature>
<protein>
    <recommendedName>
        <fullName evidence="8">Phosphate-specific transport system accessory protein PhoU</fullName>
    </recommendedName>
</protein>
<evidence type="ECO:0000259" key="9">
    <source>
        <dbReference type="Pfam" id="PF01895"/>
    </source>
</evidence>
<evidence type="ECO:0000256" key="2">
    <source>
        <dbReference type="ARBA" id="ARBA00008107"/>
    </source>
</evidence>
<dbReference type="KEGG" id="alus:STSP2_02719"/>
<evidence type="ECO:0000256" key="3">
    <source>
        <dbReference type="ARBA" id="ARBA00011738"/>
    </source>
</evidence>
<dbReference type="Gene3D" id="1.20.58.220">
    <property type="entry name" value="Phosphate transport system protein phou homolog 2, domain 2"/>
    <property type="match status" value="1"/>
</dbReference>
<feature type="domain" description="PhoU" evidence="9">
    <location>
        <begin position="120"/>
        <end position="204"/>
    </location>
</feature>
<dbReference type="AlphaFoldDB" id="A0A1U9NP85"/>
<evidence type="ECO:0000256" key="6">
    <source>
        <dbReference type="ARBA" id="ARBA00022592"/>
    </source>
</evidence>
<evidence type="ECO:0000313" key="10">
    <source>
        <dbReference type="EMBL" id="AQT69528.1"/>
    </source>
</evidence>
<comment type="subunit">
    <text evidence="3 8">Homodimer.</text>
</comment>
<dbReference type="Pfam" id="PF01895">
    <property type="entry name" value="PhoU"/>
    <property type="match status" value="2"/>
</dbReference>
<dbReference type="RefSeq" id="WP_146663207.1">
    <property type="nucleotide sequence ID" value="NZ_CP019791.1"/>
</dbReference>
<dbReference type="STRING" id="1936003.STSP2_02719"/>
<dbReference type="FunFam" id="1.20.58.220:FF:000004">
    <property type="entry name" value="Phosphate-specific transport system accessory protein PhoU"/>
    <property type="match status" value="1"/>
</dbReference>
<dbReference type="SUPFAM" id="SSF109755">
    <property type="entry name" value="PhoU-like"/>
    <property type="match status" value="1"/>
</dbReference>
<keyword evidence="4 8" id="KW-0813">Transport</keyword>
<name>A0A1U9NP85_9BACT</name>
<dbReference type="InterPro" id="IPR028366">
    <property type="entry name" value="PhoU"/>
</dbReference>
<evidence type="ECO:0000313" key="11">
    <source>
        <dbReference type="Proteomes" id="UP000189674"/>
    </source>
</evidence>
<dbReference type="GO" id="GO:0005737">
    <property type="term" value="C:cytoplasm"/>
    <property type="evidence" value="ECO:0007669"/>
    <property type="project" value="UniProtKB-SubCell"/>
</dbReference>
<comment type="function">
    <text evidence="7 8">Plays a role in the regulation of phosphate uptake.</text>
</comment>
<dbReference type="GO" id="GO:0045936">
    <property type="term" value="P:negative regulation of phosphate metabolic process"/>
    <property type="evidence" value="ECO:0007669"/>
    <property type="project" value="InterPro"/>
</dbReference>
<dbReference type="GO" id="GO:0030643">
    <property type="term" value="P:intracellular phosphate ion homeostasis"/>
    <property type="evidence" value="ECO:0007669"/>
    <property type="project" value="InterPro"/>
</dbReference>
<evidence type="ECO:0000256" key="4">
    <source>
        <dbReference type="ARBA" id="ARBA00022448"/>
    </source>
</evidence>
<accession>A0A1U9NP85</accession>
<comment type="subcellular location">
    <subcellularLocation>
        <location evidence="1 8">Cytoplasm</location>
    </subcellularLocation>
</comment>
<keyword evidence="6 8" id="KW-0592">Phosphate transport</keyword>
<dbReference type="NCBIfam" id="TIGR02135">
    <property type="entry name" value="phoU_full"/>
    <property type="match status" value="1"/>
</dbReference>
<evidence type="ECO:0000256" key="5">
    <source>
        <dbReference type="ARBA" id="ARBA00022490"/>
    </source>
</evidence>
<evidence type="ECO:0000256" key="7">
    <source>
        <dbReference type="ARBA" id="ARBA00056181"/>
    </source>
</evidence>
<evidence type="ECO:0000256" key="1">
    <source>
        <dbReference type="ARBA" id="ARBA00004496"/>
    </source>
</evidence>
<dbReference type="PIRSF" id="PIRSF003107">
    <property type="entry name" value="PhoU"/>
    <property type="match status" value="1"/>
</dbReference>
<dbReference type="PANTHER" id="PTHR42930">
    <property type="entry name" value="PHOSPHATE-SPECIFIC TRANSPORT SYSTEM ACCESSORY PROTEIN PHOU"/>
    <property type="match status" value="1"/>
</dbReference>
<gene>
    <name evidence="10" type="primary">phoU</name>
    <name evidence="10" type="ORF">STSP2_02719</name>
</gene>
<reference evidence="11" key="1">
    <citation type="submission" date="2017-02" db="EMBL/GenBank/DDBJ databases">
        <title>Comparative genomics and description of representatives of a novel lineage of planctomycetes thriving in anoxic sediments.</title>
        <authorList>
            <person name="Spring S."/>
            <person name="Bunk B."/>
            <person name="Sproer C."/>
        </authorList>
    </citation>
    <scope>NUCLEOTIDE SEQUENCE [LARGE SCALE GENOMIC DNA]</scope>
    <source>
        <strain evidence="11">ST-NAGAB-D1</strain>
    </source>
</reference>
<dbReference type="InterPro" id="IPR026022">
    <property type="entry name" value="PhoU_dom"/>
</dbReference>